<feature type="domain" description="Glycosyltransferase 2-like" evidence="1">
    <location>
        <begin position="13"/>
        <end position="146"/>
    </location>
</feature>
<evidence type="ECO:0000259" key="1">
    <source>
        <dbReference type="Pfam" id="PF00535"/>
    </source>
</evidence>
<keyword evidence="3" id="KW-1185">Reference proteome</keyword>
<sequence length="308" mass="35535">MDLSHYSKLPKVSIVLTTCNREYFFTEAILSILDQDYPNLEIIISDDKSSDNTFVFAQEYAMEHSNIKVVQNTRSSGSAGNRNNGLDYANGELVLLLDDDDVLFKEAISNLVNIYLQHDKRYGIIIANCTRSDDGSLSGRGVDESGEISFKDVLSGRLQGEFVTLFERNLLGRRRFSEERGNMGLLWLRMHKQSQSYYYHKPLKFYRIHADSLSHTLKYNPLLMAKNYEQNILLFYKERKEVCPRYLSELCATAALLYHQGGNRNMAFKKILQSFTIYPSLQALKALFYICLPKTFIPRIITKQIVEK</sequence>
<name>A0ABT4VBK7_9HELI</name>
<dbReference type="Pfam" id="PF00535">
    <property type="entry name" value="Glycos_transf_2"/>
    <property type="match status" value="1"/>
</dbReference>
<dbReference type="SUPFAM" id="SSF53448">
    <property type="entry name" value="Nucleotide-diphospho-sugar transferases"/>
    <property type="match status" value="1"/>
</dbReference>
<dbReference type="InterPro" id="IPR001173">
    <property type="entry name" value="Glyco_trans_2-like"/>
</dbReference>
<dbReference type="PANTHER" id="PTHR22916">
    <property type="entry name" value="GLYCOSYLTRANSFERASE"/>
    <property type="match status" value="1"/>
</dbReference>
<dbReference type="Proteomes" id="UP001210261">
    <property type="component" value="Unassembled WGS sequence"/>
</dbReference>
<accession>A0ABT4VBK7</accession>
<evidence type="ECO:0000313" key="2">
    <source>
        <dbReference type="EMBL" id="MDA3968093.1"/>
    </source>
</evidence>
<evidence type="ECO:0000313" key="3">
    <source>
        <dbReference type="Proteomes" id="UP001210261"/>
    </source>
</evidence>
<protein>
    <submittedName>
        <fullName evidence="2">Glycosyltransferase family 2 protein</fullName>
    </submittedName>
</protein>
<proteinExistence type="predicted"/>
<dbReference type="InterPro" id="IPR029044">
    <property type="entry name" value="Nucleotide-diphossugar_trans"/>
</dbReference>
<dbReference type="Gene3D" id="3.90.550.10">
    <property type="entry name" value="Spore Coat Polysaccharide Biosynthesis Protein SpsA, Chain A"/>
    <property type="match status" value="1"/>
</dbReference>
<dbReference type="EMBL" id="JAQHXR010000001">
    <property type="protein sequence ID" value="MDA3968093.1"/>
    <property type="molecule type" value="Genomic_DNA"/>
</dbReference>
<reference evidence="2 3" key="1">
    <citation type="submission" date="2023-01" db="EMBL/GenBank/DDBJ databases">
        <title>Description of Helicobacter ibis sp. nov. isolated from faecal droppings of black-faced ibis (Theristicus melanopis).</title>
        <authorList>
            <person name="Lopez-Cantillo M."/>
            <person name="Vidal-Veuthey B."/>
            <person name="Mella A."/>
            <person name="De La Haba R."/>
            <person name="Collado L."/>
        </authorList>
    </citation>
    <scope>NUCLEOTIDE SEQUENCE [LARGE SCALE GENOMIC DNA]</scope>
    <source>
        <strain evidence="2 3">A82</strain>
    </source>
</reference>
<comment type="caution">
    <text evidence="2">The sequence shown here is derived from an EMBL/GenBank/DDBJ whole genome shotgun (WGS) entry which is preliminary data.</text>
</comment>
<organism evidence="2 3">
    <name type="scientific">Helicobacter ibis</name>
    <dbReference type="NCBI Taxonomy" id="2962633"/>
    <lineage>
        <taxon>Bacteria</taxon>
        <taxon>Pseudomonadati</taxon>
        <taxon>Campylobacterota</taxon>
        <taxon>Epsilonproteobacteria</taxon>
        <taxon>Campylobacterales</taxon>
        <taxon>Helicobacteraceae</taxon>
        <taxon>Helicobacter</taxon>
    </lineage>
</organism>
<gene>
    <name evidence="2" type="ORF">PF021_00175</name>
</gene>
<dbReference type="CDD" id="cd00761">
    <property type="entry name" value="Glyco_tranf_GTA_type"/>
    <property type="match status" value="1"/>
</dbReference>
<dbReference type="RefSeq" id="WP_271020351.1">
    <property type="nucleotide sequence ID" value="NZ_JAQHXR010000001.1"/>
</dbReference>
<dbReference type="PANTHER" id="PTHR22916:SF3">
    <property type="entry name" value="UDP-GLCNAC:BETAGAL BETA-1,3-N-ACETYLGLUCOSAMINYLTRANSFERASE-LIKE PROTEIN 1"/>
    <property type="match status" value="1"/>
</dbReference>